<name>A0A3B1KKM0_ASTMX</name>
<dbReference type="Ensembl" id="ENSAMXT00000044330.1">
    <property type="protein sequence ID" value="ENSAMXP00000054565.1"/>
    <property type="gene ID" value="ENSAMXG00000032158.1"/>
</dbReference>
<dbReference type="AlphaFoldDB" id="A0A3B1KKM0"/>
<evidence type="ECO:0000256" key="1">
    <source>
        <dbReference type="SAM" id="MobiDB-lite"/>
    </source>
</evidence>
<evidence type="ECO:0000313" key="2">
    <source>
        <dbReference type="Ensembl" id="ENSAMXP00000054565.1"/>
    </source>
</evidence>
<dbReference type="Bgee" id="ENSAMXG00000032158">
    <property type="expression patterns" value="Expressed in olfactory epithelium"/>
</dbReference>
<protein>
    <submittedName>
        <fullName evidence="2">Uncharacterized protein</fullName>
    </submittedName>
</protein>
<accession>A0A3B1KKM0</accession>
<reference evidence="2" key="4">
    <citation type="submission" date="2025-09" db="UniProtKB">
        <authorList>
            <consortium name="Ensembl"/>
        </authorList>
    </citation>
    <scope>IDENTIFICATION</scope>
</reference>
<reference evidence="3" key="2">
    <citation type="journal article" date="2014" name="Nat. Commun.">
        <title>The cavefish genome reveals candidate genes for eye loss.</title>
        <authorList>
            <person name="McGaugh S.E."/>
            <person name="Gross J.B."/>
            <person name="Aken B."/>
            <person name="Blin M."/>
            <person name="Borowsky R."/>
            <person name="Chalopin D."/>
            <person name="Hinaux H."/>
            <person name="Jeffery W.R."/>
            <person name="Keene A."/>
            <person name="Ma L."/>
            <person name="Minx P."/>
            <person name="Murphy D."/>
            <person name="O'Quin K.E."/>
            <person name="Retaux S."/>
            <person name="Rohner N."/>
            <person name="Searle S.M."/>
            <person name="Stahl B.A."/>
            <person name="Tabin C."/>
            <person name="Volff J.N."/>
            <person name="Yoshizawa M."/>
            <person name="Warren W.C."/>
        </authorList>
    </citation>
    <scope>NUCLEOTIDE SEQUENCE [LARGE SCALE GENOMIC DNA]</scope>
    <source>
        <strain evidence="3">female</strain>
    </source>
</reference>
<organism evidence="2 3">
    <name type="scientific">Astyanax mexicanus</name>
    <name type="common">Blind cave fish</name>
    <name type="synonym">Astyanax fasciatus mexicanus</name>
    <dbReference type="NCBI Taxonomy" id="7994"/>
    <lineage>
        <taxon>Eukaryota</taxon>
        <taxon>Metazoa</taxon>
        <taxon>Chordata</taxon>
        <taxon>Craniata</taxon>
        <taxon>Vertebrata</taxon>
        <taxon>Euteleostomi</taxon>
        <taxon>Actinopterygii</taxon>
        <taxon>Neopterygii</taxon>
        <taxon>Teleostei</taxon>
        <taxon>Ostariophysi</taxon>
        <taxon>Characiformes</taxon>
        <taxon>Characoidei</taxon>
        <taxon>Acestrorhamphidae</taxon>
        <taxon>Acestrorhamphinae</taxon>
        <taxon>Astyanax</taxon>
    </lineage>
</organism>
<feature type="region of interest" description="Disordered" evidence="1">
    <location>
        <begin position="39"/>
        <end position="61"/>
    </location>
</feature>
<dbReference type="Proteomes" id="UP000018467">
    <property type="component" value="Unassembled WGS sequence"/>
</dbReference>
<dbReference type="InParanoid" id="A0A3B1KKM0"/>
<reference evidence="3" key="1">
    <citation type="submission" date="2013-03" db="EMBL/GenBank/DDBJ databases">
        <authorList>
            <person name="Jeffery W."/>
            <person name="Warren W."/>
            <person name="Wilson R.K."/>
        </authorList>
    </citation>
    <scope>NUCLEOTIDE SEQUENCE</scope>
    <source>
        <strain evidence="3">female</strain>
    </source>
</reference>
<evidence type="ECO:0000313" key="3">
    <source>
        <dbReference type="Proteomes" id="UP000018467"/>
    </source>
</evidence>
<sequence>MFFNNVYISVLSPVRPTYLSFPCPHCCYCCRWSETGQCGETEGGKGGMTERKRERSSERILVSSQPRAHMESVLSLPQDDHVMCYMLI</sequence>
<reference evidence="2" key="3">
    <citation type="submission" date="2025-08" db="UniProtKB">
        <authorList>
            <consortium name="Ensembl"/>
        </authorList>
    </citation>
    <scope>IDENTIFICATION</scope>
</reference>
<feature type="compositionally biased region" description="Basic and acidic residues" evidence="1">
    <location>
        <begin position="48"/>
        <end position="58"/>
    </location>
</feature>
<keyword evidence="3" id="KW-1185">Reference proteome</keyword>
<proteinExistence type="predicted"/>